<keyword evidence="2" id="KW-1185">Reference proteome</keyword>
<accession>A0A7J9CLV8</accession>
<gene>
    <name evidence="1" type="ORF">Gogos_003402</name>
</gene>
<dbReference type="Proteomes" id="UP000593579">
    <property type="component" value="Unassembled WGS sequence"/>
</dbReference>
<evidence type="ECO:0000313" key="1">
    <source>
        <dbReference type="EMBL" id="MBA0749482.1"/>
    </source>
</evidence>
<dbReference type="AlphaFoldDB" id="A0A7J9CLV8"/>
<evidence type="ECO:0000313" key="2">
    <source>
        <dbReference type="Proteomes" id="UP000593579"/>
    </source>
</evidence>
<sequence>MGILHEFDLKQFDGSFCSQNQGTNNLKRY</sequence>
<name>A0A7J9CLV8_GOSGO</name>
<comment type="caution">
    <text evidence="1">The sequence shown here is derived from an EMBL/GenBank/DDBJ whole genome shotgun (WGS) entry which is preliminary data.</text>
</comment>
<organism evidence="1 2">
    <name type="scientific">Gossypium gossypioides</name>
    <name type="common">Mexican cotton</name>
    <name type="synonym">Selera gossypioides</name>
    <dbReference type="NCBI Taxonomy" id="34282"/>
    <lineage>
        <taxon>Eukaryota</taxon>
        <taxon>Viridiplantae</taxon>
        <taxon>Streptophyta</taxon>
        <taxon>Embryophyta</taxon>
        <taxon>Tracheophyta</taxon>
        <taxon>Spermatophyta</taxon>
        <taxon>Magnoliopsida</taxon>
        <taxon>eudicotyledons</taxon>
        <taxon>Gunneridae</taxon>
        <taxon>Pentapetalae</taxon>
        <taxon>rosids</taxon>
        <taxon>malvids</taxon>
        <taxon>Malvales</taxon>
        <taxon>Malvaceae</taxon>
        <taxon>Malvoideae</taxon>
        <taxon>Gossypium</taxon>
    </lineage>
</organism>
<proteinExistence type="predicted"/>
<dbReference type="EMBL" id="JABEZY010000011">
    <property type="protein sequence ID" value="MBA0749482.1"/>
    <property type="molecule type" value="Genomic_DNA"/>
</dbReference>
<reference evidence="1 2" key="1">
    <citation type="journal article" date="2019" name="Genome Biol. Evol.">
        <title>Insights into the evolution of the New World diploid cottons (Gossypium, subgenus Houzingenia) based on genome sequencing.</title>
        <authorList>
            <person name="Grover C.E."/>
            <person name="Arick M.A. 2nd"/>
            <person name="Thrash A."/>
            <person name="Conover J.L."/>
            <person name="Sanders W.S."/>
            <person name="Peterson D.G."/>
            <person name="Frelichowski J.E."/>
            <person name="Scheffler J.A."/>
            <person name="Scheffler B.E."/>
            <person name="Wendel J.F."/>
        </authorList>
    </citation>
    <scope>NUCLEOTIDE SEQUENCE [LARGE SCALE GENOMIC DNA]</scope>
    <source>
        <strain evidence="1">5</strain>
        <tissue evidence="1">Leaf</tissue>
    </source>
</reference>
<protein>
    <submittedName>
        <fullName evidence="1">Uncharacterized protein</fullName>
    </submittedName>
</protein>